<keyword evidence="3" id="KW-1185">Reference proteome</keyword>
<reference evidence="2 3" key="1">
    <citation type="journal article" date="2015" name="Antonie Van Leeuwenhoek">
        <title>Oricola cellulosilytica gen. nov., sp. nov., a cellulose-degrading bacterium of the family Phyllobacteriaceae isolated from surface seashore water, and emended descriptions of Mesorhizobium loti and Phyllobacterium myrsinacearum.</title>
        <authorList>
            <person name="Hameed A."/>
            <person name="Shahina M."/>
            <person name="Lai W.A."/>
            <person name="Lin S.Y."/>
            <person name="Young L.S."/>
            <person name="Liu Y.C."/>
            <person name="Hsu Y.H."/>
            <person name="Young C.C."/>
        </authorList>
    </citation>
    <scope>NUCLEOTIDE SEQUENCE [LARGE SCALE GENOMIC DNA]</scope>
    <source>
        <strain evidence="2 3">KCTC 52183</strain>
    </source>
</reference>
<feature type="compositionally biased region" description="Basic and acidic residues" evidence="1">
    <location>
        <begin position="82"/>
        <end position="99"/>
    </location>
</feature>
<evidence type="ECO:0000313" key="2">
    <source>
        <dbReference type="EMBL" id="TCD15437.1"/>
    </source>
</evidence>
<evidence type="ECO:0008006" key="4">
    <source>
        <dbReference type="Google" id="ProtNLM"/>
    </source>
</evidence>
<dbReference type="OrthoDB" id="7161229at2"/>
<name>A0A4V2MNZ8_9HYPH</name>
<dbReference type="Proteomes" id="UP000291301">
    <property type="component" value="Unassembled WGS sequence"/>
</dbReference>
<dbReference type="RefSeq" id="WP_131567514.1">
    <property type="nucleotide sequence ID" value="NZ_JAINFK010000004.1"/>
</dbReference>
<organism evidence="2 3">
    <name type="scientific">Oricola cellulosilytica</name>
    <dbReference type="NCBI Taxonomy" id="1429082"/>
    <lineage>
        <taxon>Bacteria</taxon>
        <taxon>Pseudomonadati</taxon>
        <taxon>Pseudomonadota</taxon>
        <taxon>Alphaproteobacteria</taxon>
        <taxon>Hyphomicrobiales</taxon>
        <taxon>Ahrensiaceae</taxon>
        <taxon>Oricola</taxon>
    </lineage>
</organism>
<proteinExistence type="predicted"/>
<gene>
    <name evidence="2" type="ORF">E0D97_07870</name>
</gene>
<sequence>MRAGLLTSGTLHAIVLGWGLFALSAPDSFDVPDVESLPIELVSLAELTQIQKGAEEARKDGPAAPKPTEKPPVQTEAVNLGENERDQSAPQTEEQKAVEVEQAVLPKPSEAPTPATPPRPEPVREVEPEPQPESAPATEVAALPEPPQAVEPDPEPAAVDSAEPLAVEQPEQTRIPDRVPVPAARPEQPPARTAKTPERRETEPKRQAAAAPKAPDSESIEDEVAALLNQEKASGGGAQRSNQQASVGGQQNTGGSELTQSEMDALRAQIQACWSPPAALDASSLKVSVRFKLDQAGMVDGRPSVTASSGNQAADESARRAILICGQRGYKLPTEKYDAWRDVVVNFDPSEMFR</sequence>
<feature type="region of interest" description="Disordered" evidence="1">
    <location>
        <begin position="54"/>
        <end position="257"/>
    </location>
</feature>
<feature type="compositionally biased region" description="Polar residues" evidence="1">
    <location>
        <begin position="239"/>
        <end position="257"/>
    </location>
</feature>
<protein>
    <recommendedName>
        <fullName evidence="4">TonB family protein</fullName>
    </recommendedName>
</protein>
<dbReference type="Pfam" id="PF13103">
    <property type="entry name" value="TonB_2"/>
    <property type="match status" value="1"/>
</dbReference>
<feature type="compositionally biased region" description="Pro residues" evidence="1">
    <location>
        <begin position="109"/>
        <end position="120"/>
    </location>
</feature>
<evidence type="ECO:0000256" key="1">
    <source>
        <dbReference type="SAM" id="MobiDB-lite"/>
    </source>
</evidence>
<comment type="caution">
    <text evidence="2">The sequence shown here is derived from an EMBL/GenBank/DDBJ whole genome shotgun (WGS) entry which is preliminary data.</text>
</comment>
<accession>A0A4V2MNZ8</accession>
<dbReference type="AlphaFoldDB" id="A0A4V2MNZ8"/>
<dbReference type="EMBL" id="SJST01000002">
    <property type="protein sequence ID" value="TCD15437.1"/>
    <property type="molecule type" value="Genomic_DNA"/>
</dbReference>
<feature type="compositionally biased region" description="Basic and acidic residues" evidence="1">
    <location>
        <begin position="195"/>
        <end position="206"/>
    </location>
</feature>
<dbReference type="SUPFAM" id="SSF74653">
    <property type="entry name" value="TolA/TonB C-terminal domain"/>
    <property type="match status" value="1"/>
</dbReference>
<evidence type="ECO:0000313" key="3">
    <source>
        <dbReference type="Proteomes" id="UP000291301"/>
    </source>
</evidence>
<dbReference type="Gene3D" id="3.30.1150.10">
    <property type="match status" value="1"/>
</dbReference>